<protein>
    <submittedName>
        <fullName evidence="1">Uncharacterized protein</fullName>
    </submittedName>
</protein>
<dbReference type="EMBL" id="JAVRJZ010000006">
    <property type="protein sequence ID" value="KAK2721200.1"/>
    <property type="molecule type" value="Genomic_DNA"/>
</dbReference>
<organism evidence="1 2">
    <name type="scientific">Artemia franciscana</name>
    <name type="common">Brine shrimp</name>
    <name type="synonym">Artemia sanfranciscana</name>
    <dbReference type="NCBI Taxonomy" id="6661"/>
    <lineage>
        <taxon>Eukaryota</taxon>
        <taxon>Metazoa</taxon>
        <taxon>Ecdysozoa</taxon>
        <taxon>Arthropoda</taxon>
        <taxon>Crustacea</taxon>
        <taxon>Branchiopoda</taxon>
        <taxon>Anostraca</taxon>
        <taxon>Artemiidae</taxon>
        <taxon>Artemia</taxon>
    </lineage>
</organism>
<evidence type="ECO:0000313" key="1">
    <source>
        <dbReference type="EMBL" id="KAK2721200.1"/>
    </source>
</evidence>
<reference evidence="1" key="1">
    <citation type="submission" date="2023-07" db="EMBL/GenBank/DDBJ databases">
        <title>Chromosome-level genome assembly of Artemia franciscana.</title>
        <authorList>
            <person name="Jo E."/>
        </authorList>
    </citation>
    <scope>NUCLEOTIDE SEQUENCE</scope>
    <source>
        <tissue evidence="1">Whole body</tissue>
    </source>
</reference>
<keyword evidence="2" id="KW-1185">Reference proteome</keyword>
<accession>A0AA88LGX1</accession>
<gene>
    <name evidence="1" type="ORF">QYM36_003468</name>
</gene>
<proteinExistence type="predicted"/>
<sequence length="91" mass="10364">MSCVCLHNFLRVGDGVTVITARYINVGDVDQGDEDNGQWRNVPAPTDTWDRINRLGANNYTIEVKKLRDTLCIYLNSIGKVPWQNDIVNRQ</sequence>
<evidence type="ECO:0000313" key="2">
    <source>
        <dbReference type="Proteomes" id="UP001187531"/>
    </source>
</evidence>
<dbReference type="Proteomes" id="UP001187531">
    <property type="component" value="Unassembled WGS sequence"/>
</dbReference>
<name>A0AA88LGX1_ARTSF</name>
<comment type="caution">
    <text evidence="1">The sequence shown here is derived from an EMBL/GenBank/DDBJ whole genome shotgun (WGS) entry which is preliminary data.</text>
</comment>
<dbReference type="AlphaFoldDB" id="A0AA88LGX1"/>